<dbReference type="AlphaFoldDB" id="A0A423PMG1"/>
<dbReference type="RefSeq" id="WP_123591733.1">
    <property type="nucleotide sequence ID" value="NZ_AYKF01000099.1"/>
</dbReference>
<organism evidence="2 3">
    <name type="scientific">Salinisphaera orenii YIM 95161</name>
    <dbReference type="NCBI Taxonomy" id="1051139"/>
    <lineage>
        <taxon>Bacteria</taxon>
        <taxon>Pseudomonadati</taxon>
        <taxon>Pseudomonadota</taxon>
        <taxon>Gammaproteobacteria</taxon>
        <taxon>Salinisphaerales</taxon>
        <taxon>Salinisphaeraceae</taxon>
        <taxon>Salinisphaera</taxon>
    </lineage>
</organism>
<sequence>MLQTTDRPGQRPATVREGFYHGTRVLFVPLTKGHEAIVEPADWHRIARQYGSRWCAAVANGYVYARKAVTFPDGTLSMASMSRLIMDARPDERVLTDNGNPLDLRRSNLHRKRFRGATADRRRERHHVRQEPTEAATTP</sequence>
<feature type="region of interest" description="Disordered" evidence="1">
    <location>
        <begin position="111"/>
        <end position="139"/>
    </location>
</feature>
<name>A0A423PMG1_9GAMM</name>
<comment type="caution">
    <text evidence="2">The sequence shown here is derived from an EMBL/GenBank/DDBJ whole genome shotgun (WGS) entry which is preliminary data.</text>
</comment>
<accession>A0A423PMG1</accession>
<evidence type="ECO:0000313" key="2">
    <source>
        <dbReference type="EMBL" id="ROO26779.1"/>
    </source>
</evidence>
<evidence type="ECO:0000313" key="3">
    <source>
        <dbReference type="Proteomes" id="UP000285123"/>
    </source>
</evidence>
<dbReference type="Proteomes" id="UP000285123">
    <property type="component" value="Unassembled WGS sequence"/>
</dbReference>
<gene>
    <name evidence="2" type="ORF">SAHL_12455</name>
</gene>
<dbReference type="EMBL" id="AYKF01000099">
    <property type="protein sequence ID" value="ROO26779.1"/>
    <property type="molecule type" value="Genomic_DNA"/>
</dbReference>
<protein>
    <submittedName>
        <fullName evidence="2">Uncharacterized protein</fullName>
    </submittedName>
</protein>
<proteinExistence type="predicted"/>
<evidence type="ECO:0000256" key="1">
    <source>
        <dbReference type="SAM" id="MobiDB-lite"/>
    </source>
</evidence>
<reference evidence="2 3" key="1">
    <citation type="submission" date="2013-10" db="EMBL/GenBank/DDBJ databases">
        <title>Salinisphaera halophila YIM 95161 Genome Sequencing.</title>
        <authorList>
            <person name="Lai Q."/>
            <person name="Li C."/>
            <person name="Shao Z."/>
        </authorList>
    </citation>
    <scope>NUCLEOTIDE SEQUENCE [LARGE SCALE GENOMIC DNA]</scope>
    <source>
        <strain evidence="2 3">YIM 95161</strain>
    </source>
</reference>